<evidence type="ECO:0000256" key="2">
    <source>
        <dbReference type="SAM" id="Phobius"/>
    </source>
</evidence>
<proteinExistence type="predicted"/>
<feature type="compositionally biased region" description="Low complexity" evidence="1">
    <location>
        <begin position="18"/>
        <end position="37"/>
    </location>
</feature>
<keyword evidence="2" id="KW-0472">Membrane</keyword>
<dbReference type="Proteomes" id="UP000002407">
    <property type="component" value="Chromosome"/>
</dbReference>
<dbReference type="PANTHER" id="PTHR39431">
    <property type="entry name" value="FRPA/C-RELATED PROTEIN"/>
    <property type="match status" value="1"/>
</dbReference>
<dbReference type="PANTHER" id="PTHR39431:SF1">
    <property type="entry name" value="FRPA_C-RELATED PROTEIN"/>
    <property type="match status" value="1"/>
</dbReference>
<feature type="transmembrane region" description="Helical" evidence="2">
    <location>
        <begin position="197"/>
        <end position="216"/>
    </location>
</feature>
<evidence type="ECO:0000256" key="1">
    <source>
        <dbReference type="SAM" id="MobiDB-lite"/>
    </source>
</evidence>
<dbReference type="KEGG" id="cha:CHAB381_1433"/>
<feature type="transmembrane region" description="Helical" evidence="2">
    <location>
        <begin position="78"/>
        <end position="96"/>
    </location>
</feature>
<dbReference type="STRING" id="360107.CHAB381_1433"/>
<dbReference type="RefSeq" id="WP_012109278.1">
    <property type="nucleotide sequence ID" value="NC_009714.1"/>
</dbReference>
<reference evidence="4" key="1">
    <citation type="submission" date="2007-07" db="EMBL/GenBank/DDBJ databases">
        <title>Complete genome sequence of Campylobacter hominis ATCC BAA-381, a commensal isolated from the human gastrointestinal tract.</title>
        <authorList>
            <person name="Fouts D.E."/>
            <person name="Mongodin E.F."/>
            <person name="Puiu D."/>
            <person name="Sebastian Y."/>
            <person name="Miller W.G."/>
            <person name="Mandrell R.E."/>
            <person name="Nelson K.E."/>
        </authorList>
    </citation>
    <scope>NUCLEOTIDE SEQUENCE [LARGE SCALE GENOMIC DNA]</scope>
    <source>
        <strain evidence="4">ATCC BAA-381 / LMG 19568 / NCTC 13146 / CH001A</strain>
    </source>
</reference>
<keyword evidence="2" id="KW-1133">Transmembrane helix</keyword>
<keyword evidence="4" id="KW-1185">Reference proteome</keyword>
<organism evidence="3 4">
    <name type="scientific">Campylobacter hominis (strain ATCC BAA-381 / DSM 21671 / CCUG 45161 / LMG 19568 / NCTC 13146 / CH001A)</name>
    <dbReference type="NCBI Taxonomy" id="360107"/>
    <lineage>
        <taxon>Bacteria</taxon>
        <taxon>Pseudomonadati</taxon>
        <taxon>Campylobacterota</taxon>
        <taxon>Epsilonproteobacteria</taxon>
        <taxon>Campylobacterales</taxon>
        <taxon>Campylobacteraceae</taxon>
        <taxon>Campylobacter</taxon>
    </lineage>
</organism>
<dbReference type="EMBL" id="CP000776">
    <property type="protein sequence ID" value="ABS51618.1"/>
    <property type="molecule type" value="Genomic_DNA"/>
</dbReference>
<protein>
    <recommendedName>
        <fullName evidence="5">EF-hand domain-containing protein</fullName>
    </recommendedName>
</protein>
<dbReference type="eggNOG" id="COG0739">
    <property type="taxonomic scope" value="Bacteria"/>
</dbReference>
<dbReference type="HOGENOM" id="CLU_867876_0_0_7"/>
<name>A7I384_CAMHC</name>
<sequence>MSDDKREKLREYLRNNRPRNNINLGNDSNKNLDNLNNSSVLKDQNSAQISNSKTNSNKRDYDKEPLFIKNHNPDVSSFRGFCFLVLVFISLFIVDIPTDRKIFNFFAAIILASRLATDPNKGKIIEFKNDKIVCYKESFQKEIKISSKLKIKKTVQMFYGFYNDNLGNFKQNIPFFIVLFCFSLIFIQIFIENLYLFILIFIGIISLFFLPSAIDLNNDGIKGTNLDYKINFDLDSNGFKEATSWISENDALLAIDRNNNGIIDNGSELFGNKTKSNTARIYTNPNSKNGFEALSEFDSNNDGIIDINDEKFANLNLLVA</sequence>
<feature type="transmembrane region" description="Helical" evidence="2">
    <location>
        <begin position="173"/>
        <end position="191"/>
    </location>
</feature>
<accession>A7I384</accession>
<feature type="compositionally biased region" description="Basic and acidic residues" evidence="1">
    <location>
        <begin position="1"/>
        <end position="14"/>
    </location>
</feature>
<evidence type="ECO:0000313" key="4">
    <source>
        <dbReference type="Proteomes" id="UP000002407"/>
    </source>
</evidence>
<evidence type="ECO:0008006" key="5">
    <source>
        <dbReference type="Google" id="ProtNLM"/>
    </source>
</evidence>
<keyword evidence="2" id="KW-0812">Transmembrane</keyword>
<evidence type="ECO:0000313" key="3">
    <source>
        <dbReference type="EMBL" id="ABS51618.1"/>
    </source>
</evidence>
<gene>
    <name evidence="3" type="ordered locus">CHAB381_1433</name>
</gene>
<dbReference type="AlphaFoldDB" id="A7I384"/>
<feature type="region of interest" description="Disordered" evidence="1">
    <location>
        <begin position="1"/>
        <end position="37"/>
    </location>
</feature>